<reference evidence="2 3" key="1">
    <citation type="submission" date="2024-06" db="EMBL/GenBank/DDBJ databases">
        <authorList>
            <person name="Kaempfer P."/>
            <person name="Viver T."/>
        </authorList>
    </citation>
    <scope>NUCLEOTIDE SEQUENCE [LARGE SCALE GENOMIC DNA]</scope>
    <source>
        <strain evidence="2 3">ST-119</strain>
    </source>
</reference>
<dbReference type="Proteomes" id="UP001629156">
    <property type="component" value="Unassembled WGS sequence"/>
</dbReference>
<feature type="region of interest" description="Disordered" evidence="1">
    <location>
        <begin position="1"/>
        <end position="50"/>
    </location>
</feature>
<keyword evidence="3" id="KW-1185">Reference proteome</keyword>
<sequence>MSDDKKHISDSSNNGNIGGRVNGGVEKSSLPDYKYTPPPPRTDIKPTDKK</sequence>
<dbReference type="RefSeq" id="WP_408083223.1">
    <property type="nucleotide sequence ID" value="NZ_JBELPZ010000001.1"/>
</dbReference>
<evidence type="ECO:0000313" key="3">
    <source>
        <dbReference type="Proteomes" id="UP001629156"/>
    </source>
</evidence>
<dbReference type="EMBL" id="JBELPZ010000001">
    <property type="protein sequence ID" value="MFL9842991.1"/>
    <property type="molecule type" value="Genomic_DNA"/>
</dbReference>
<evidence type="ECO:0000256" key="1">
    <source>
        <dbReference type="SAM" id="MobiDB-lite"/>
    </source>
</evidence>
<organism evidence="2 3">
    <name type="scientific">Flavobacterium rhizosphaerae</name>
    <dbReference type="NCBI Taxonomy" id="3163298"/>
    <lineage>
        <taxon>Bacteria</taxon>
        <taxon>Pseudomonadati</taxon>
        <taxon>Bacteroidota</taxon>
        <taxon>Flavobacteriia</taxon>
        <taxon>Flavobacteriales</taxon>
        <taxon>Flavobacteriaceae</taxon>
        <taxon>Flavobacterium</taxon>
    </lineage>
</organism>
<comment type="caution">
    <text evidence="2">The sequence shown here is derived from an EMBL/GenBank/DDBJ whole genome shotgun (WGS) entry which is preliminary data.</text>
</comment>
<gene>
    <name evidence="2" type="ORF">ABS766_01035</name>
</gene>
<accession>A0ABW8YRS6</accession>
<name>A0ABW8YRS6_9FLAO</name>
<protein>
    <submittedName>
        <fullName evidence="2">Uncharacterized protein</fullName>
    </submittedName>
</protein>
<proteinExistence type="predicted"/>
<evidence type="ECO:0000313" key="2">
    <source>
        <dbReference type="EMBL" id="MFL9842991.1"/>
    </source>
</evidence>